<feature type="transmembrane region" description="Helical" evidence="1">
    <location>
        <begin position="144"/>
        <end position="164"/>
    </location>
</feature>
<sequence length="381" mass="43869">MVISGWIILNFYTALLLILVLIFQGKTINTKSAERFVQLVVMTFILVIAETIGHVGELYPESYAIGMKIGYYIIYALDPADYLFAILYINCWLDESKAKFQKEVTLVYRIFMGLNFVLVTVSVLFNLDWFYYFDGLKYLRGPFFLVRGAFVLLLCVLVSVYVLINYNAIYTGYVKPILALPLIALFGAFLQIFFTDMNMTYASITIGILIVFFYLQTKNLDVDYLTGALNRRGIDIAMENRIKNSLSTGHQFSAIMMDLDRFKEINDTYGHNEGDYALKIVSAILYKVFSDDAAIGRFGGDEFCVISNISSQDELEERIELIDDEMELWNYKSDKPYKLEISMGSMIYNPANSMSVKQFQIAIDELMYIQKRQHHLADNRR</sequence>
<feature type="transmembrane region" description="Helical" evidence="1">
    <location>
        <begin position="110"/>
        <end position="132"/>
    </location>
</feature>
<dbReference type="PANTHER" id="PTHR45138:SF9">
    <property type="entry name" value="DIGUANYLATE CYCLASE DGCM-RELATED"/>
    <property type="match status" value="1"/>
</dbReference>
<protein>
    <submittedName>
        <fullName evidence="3">Diguanylate cyclase (GGDEF) domain-containing protein</fullName>
    </submittedName>
</protein>
<dbReference type="InterPro" id="IPR000160">
    <property type="entry name" value="GGDEF_dom"/>
</dbReference>
<evidence type="ECO:0000256" key="1">
    <source>
        <dbReference type="SAM" id="Phobius"/>
    </source>
</evidence>
<keyword evidence="1" id="KW-0472">Membrane</keyword>
<dbReference type="NCBIfam" id="TIGR00254">
    <property type="entry name" value="GGDEF"/>
    <property type="match status" value="1"/>
</dbReference>
<evidence type="ECO:0000313" key="3">
    <source>
        <dbReference type="EMBL" id="SFP82125.1"/>
    </source>
</evidence>
<dbReference type="GO" id="GO:0052621">
    <property type="term" value="F:diguanylate cyclase activity"/>
    <property type="evidence" value="ECO:0007669"/>
    <property type="project" value="TreeGrafter"/>
</dbReference>
<dbReference type="GO" id="GO:1902201">
    <property type="term" value="P:negative regulation of bacterial-type flagellum-dependent cell motility"/>
    <property type="evidence" value="ECO:0007669"/>
    <property type="project" value="TreeGrafter"/>
</dbReference>
<dbReference type="InterPro" id="IPR029787">
    <property type="entry name" value="Nucleotide_cyclase"/>
</dbReference>
<dbReference type="GO" id="GO:0043709">
    <property type="term" value="P:cell adhesion involved in single-species biofilm formation"/>
    <property type="evidence" value="ECO:0007669"/>
    <property type="project" value="TreeGrafter"/>
</dbReference>
<organism evidence="3 4">
    <name type="scientific">Butyrivibrio proteoclasticus</name>
    <dbReference type="NCBI Taxonomy" id="43305"/>
    <lineage>
        <taxon>Bacteria</taxon>
        <taxon>Bacillati</taxon>
        <taxon>Bacillota</taxon>
        <taxon>Clostridia</taxon>
        <taxon>Lachnospirales</taxon>
        <taxon>Lachnospiraceae</taxon>
        <taxon>Butyrivibrio</taxon>
    </lineage>
</organism>
<feature type="transmembrane region" description="Helical" evidence="1">
    <location>
        <begin position="69"/>
        <end position="89"/>
    </location>
</feature>
<keyword evidence="1" id="KW-0812">Transmembrane</keyword>
<gene>
    <name evidence="3" type="ORF">SAMN04487928_10921</name>
</gene>
<dbReference type="Pfam" id="PF00990">
    <property type="entry name" value="GGDEF"/>
    <property type="match status" value="1"/>
</dbReference>
<evidence type="ECO:0000259" key="2">
    <source>
        <dbReference type="PROSITE" id="PS50887"/>
    </source>
</evidence>
<dbReference type="AlphaFoldDB" id="A0A1I5TGH9"/>
<accession>A0A1I5TGH9</accession>
<dbReference type="Gene3D" id="3.30.70.270">
    <property type="match status" value="1"/>
</dbReference>
<keyword evidence="1" id="KW-1133">Transmembrane helix</keyword>
<evidence type="ECO:0000313" key="4">
    <source>
        <dbReference type="Proteomes" id="UP000182624"/>
    </source>
</evidence>
<feature type="transmembrane region" description="Helical" evidence="1">
    <location>
        <begin position="36"/>
        <end position="57"/>
    </location>
</feature>
<feature type="transmembrane region" description="Helical" evidence="1">
    <location>
        <begin position="199"/>
        <end position="215"/>
    </location>
</feature>
<feature type="domain" description="GGDEF" evidence="2">
    <location>
        <begin position="250"/>
        <end position="381"/>
    </location>
</feature>
<feature type="transmembrane region" description="Helical" evidence="1">
    <location>
        <begin position="6"/>
        <end position="24"/>
    </location>
</feature>
<dbReference type="Proteomes" id="UP000182624">
    <property type="component" value="Unassembled WGS sequence"/>
</dbReference>
<dbReference type="SUPFAM" id="SSF55073">
    <property type="entry name" value="Nucleotide cyclase"/>
    <property type="match status" value="1"/>
</dbReference>
<dbReference type="PROSITE" id="PS50887">
    <property type="entry name" value="GGDEF"/>
    <property type="match status" value="1"/>
</dbReference>
<feature type="transmembrane region" description="Helical" evidence="1">
    <location>
        <begin position="176"/>
        <end position="193"/>
    </location>
</feature>
<dbReference type="SMART" id="SM00267">
    <property type="entry name" value="GGDEF"/>
    <property type="match status" value="1"/>
</dbReference>
<reference evidence="4" key="1">
    <citation type="submission" date="2016-10" db="EMBL/GenBank/DDBJ databases">
        <authorList>
            <person name="Varghese N."/>
            <person name="Submissions S."/>
        </authorList>
    </citation>
    <scope>NUCLEOTIDE SEQUENCE [LARGE SCALE GENOMIC DNA]</scope>
    <source>
        <strain evidence="4">P18</strain>
    </source>
</reference>
<dbReference type="EMBL" id="FOXO01000009">
    <property type="protein sequence ID" value="SFP82125.1"/>
    <property type="molecule type" value="Genomic_DNA"/>
</dbReference>
<dbReference type="CDD" id="cd01949">
    <property type="entry name" value="GGDEF"/>
    <property type="match status" value="1"/>
</dbReference>
<proteinExistence type="predicted"/>
<keyword evidence="4" id="KW-1185">Reference proteome</keyword>
<dbReference type="PANTHER" id="PTHR45138">
    <property type="entry name" value="REGULATORY COMPONENTS OF SENSORY TRANSDUCTION SYSTEM"/>
    <property type="match status" value="1"/>
</dbReference>
<dbReference type="InterPro" id="IPR043128">
    <property type="entry name" value="Rev_trsase/Diguanyl_cyclase"/>
</dbReference>
<name>A0A1I5TGH9_9FIRM</name>
<dbReference type="GO" id="GO:0005886">
    <property type="term" value="C:plasma membrane"/>
    <property type="evidence" value="ECO:0007669"/>
    <property type="project" value="TreeGrafter"/>
</dbReference>
<dbReference type="InterPro" id="IPR050469">
    <property type="entry name" value="Diguanylate_Cyclase"/>
</dbReference>